<dbReference type="PANTHER" id="PTHR32022">
    <property type="entry name" value="D-GLUTAMATE CYCLASE, MITOCHONDRIAL"/>
    <property type="match status" value="1"/>
</dbReference>
<proteinExistence type="inferred from homology"/>
<comment type="caution">
    <text evidence="4">The sequence shown here is derived from an EMBL/GenBank/DDBJ whole genome shotgun (WGS) entry which is preliminary data.</text>
</comment>
<evidence type="ECO:0000313" key="4">
    <source>
        <dbReference type="EMBL" id="CAH3043444.1"/>
    </source>
</evidence>
<keyword evidence="5" id="KW-1185">Reference proteome</keyword>
<dbReference type="EMBL" id="CALNXI010000748">
    <property type="protein sequence ID" value="CAH3043444.1"/>
    <property type="molecule type" value="Genomic_DNA"/>
</dbReference>
<protein>
    <recommendedName>
        <fullName evidence="3">D-glutamate cyclase-like C-terminal domain-containing protein</fullName>
    </recommendedName>
</protein>
<evidence type="ECO:0000256" key="1">
    <source>
        <dbReference type="ARBA" id="ARBA00007896"/>
    </source>
</evidence>
<accession>A0ABN8N5L9</accession>
<dbReference type="InterPro" id="IPR038021">
    <property type="entry name" value="Putative_hydro-lyase"/>
</dbReference>
<reference evidence="4 5" key="1">
    <citation type="submission" date="2022-05" db="EMBL/GenBank/DDBJ databases">
        <authorList>
            <consortium name="Genoscope - CEA"/>
            <person name="William W."/>
        </authorList>
    </citation>
    <scope>NUCLEOTIDE SEQUENCE [LARGE SCALE GENOMIC DNA]</scope>
</reference>
<dbReference type="InterPro" id="IPR025504">
    <property type="entry name" value="GLUCM_C"/>
</dbReference>
<comment type="similarity">
    <text evidence="1">Belongs to the D-glutamate cyclase family.</text>
</comment>
<name>A0ABN8N5L9_9CNID</name>
<dbReference type="Pfam" id="PF07286">
    <property type="entry name" value="D-Glu_cyclase"/>
    <property type="match status" value="1"/>
</dbReference>
<feature type="domain" description="D-glutamate cyclase-like C-terminal" evidence="3">
    <location>
        <begin position="304"/>
        <end position="616"/>
    </location>
</feature>
<sequence length="626" mass="68246">MLFRLRWFPSVVCLLHRRNRFDMAALYAQRREFATESYFSVVVVPSSNGDQLERFCDLNKGISPLLFRSTTGDTTAGNLGDLDVRTVLGSYHVLKCGQEVSHVKRLEQFQRDNMVTFYIGSVSHCIENLLMNAGILTQGRQNVKRSTSQYKTNIPCEDAGPFSSPVVVALHPVPRDLLEEAIDSTSRLLGVVSALPIHIGDPSLIGINDINQPEFGDPPVLDDSVPVFWASCVTAHLAVRSAGLPIAFKNDMDHIFVCDTPTEEFLQKHPPIGADTKLKVVTLKEDPFVASLLSENCESRITDLEAAIQEDVGSRGIANLHIPGELLRAALTLSHSSSVAVHFGFPCVTGKNFLDETDGPPGAIAIGKALKALGKKVTFIASSYHVQLVETLVSEFLGREVSVVEFKPSRNDDPVGVQTAAVEFLFDDGVKPSNPKFDALVAIEATSRTAEGGYMTMKGRDLSDVCRKSPVDELFIQAYNSGKIATIGIGDGGNEIGMGKVRQRVIEHIENGPQIASNVTTDHLITAGVSNWGGSALAAALFVLSQCPVHSWYARRGVGKEREVSMEDVLNSVEKEEHFLSYICEIGVCDGISPWKEMSVDDVPFDPDHNNKLQNLLTIATSSLPK</sequence>
<dbReference type="Pfam" id="PF14336">
    <property type="entry name" value="GLUCM-like_C"/>
    <property type="match status" value="1"/>
</dbReference>
<evidence type="ECO:0000313" key="5">
    <source>
        <dbReference type="Proteomes" id="UP001159427"/>
    </source>
</evidence>
<dbReference type="Gene3D" id="3.30.2040.10">
    <property type="entry name" value="PSTPO5379-like domain"/>
    <property type="match status" value="1"/>
</dbReference>
<keyword evidence="2" id="KW-0456">Lyase</keyword>
<gene>
    <name evidence="4" type="ORF">PEVE_00040627</name>
</gene>
<dbReference type="InterPro" id="IPR009906">
    <property type="entry name" value="D-Glu_cyclase"/>
</dbReference>
<evidence type="ECO:0000256" key="2">
    <source>
        <dbReference type="ARBA" id="ARBA00023239"/>
    </source>
</evidence>
<dbReference type="Gene3D" id="3.40.1640.10">
    <property type="entry name" value="PSTPO5379-like"/>
    <property type="match status" value="1"/>
</dbReference>
<dbReference type="Gene3D" id="3.90.1640.20">
    <property type="entry name" value="TON_0340"/>
    <property type="match status" value="1"/>
</dbReference>
<dbReference type="PANTHER" id="PTHR32022:SF10">
    <property type="entry name" value="D-GLUTAMATE CYCLASE, MITOCHONDRIAL"/>
    <property type="match status" value="1"/>
</dbReference>
<dbReference type="SUPFAM" id="SSF160920">
    <property type="entry name" value="PSTPO5379-like"/>
    <property type="match status" value="1"/>
</dbReference>
<evidence type="ECO:0000259" key="3">
    <source>
        <dbReference type="Pfam" id="PF14336"/>
    </source>
</evidence>
<organism evidence="4 5">
    <name type="scientific">Porites evermanni</name>
    <dbReference type="NCBI Taxonomy" id="104178"/>
    <lineage>
        <taxon>Eukaryota</taxon>
        <taxon>Metazoa</taxon>
        <taxon>Cnidaria</taxon>
        <taxon>Anthozoa</taxon>
        <taxon>Hexacorallia</taxon>
        <taxon>Scleractinia</taxon>
        <taxon>Fungiina</taxon>
        <taxon>Poritidae</taxon>
        <taxon>Porites</taxon>
    </lineage>
</organism>
<dbReference type="Proteomes" id="UP001159427">
    <property type="component" value="Unassembled WGS sequence"/>
</dbReference>